<keyword evidence="4" id="KW-1185">Reference proteome</keyword>
<dbReference type="Proteomes" id="UP000245771">
    <property type="component" value="Unassembled WGS sequence"/>
</dbReference>
<name>A0A316V688_9BASI</name>
<evidence type="ECO:0000256" key="2">
    <source>
        <dbReference type="SAM" id="SignalP"/>
    </source>
</evidence>
<evidence type="ECO:0000313" key="4">
    <source>
        <dbReference type="Proteomes" id="UP000245771"/>
    </source>
</evidence>
<accession>A0A316V688</accession>
<feature type="chain" id="PRO_5016456280" evidence="2">
    <location>
        <begin position="31"/>
        <end position="164"/>
    </location>
</feature>
<organism evidence="3 4">
    <name type="scientific">Meira miltonrushii</name>
    <dbReference type="NCBI Taxonomy" id="1280837"/>
    <lineage>
        <taxon>Eukaryota</taxon>
        <taxon>Fungi</taxon>
        <taxon>Dikarya</taxon>
        <taxon>Basidiomycota</taxon>
        <taxon>Ustilaginomycotina</taxon>
        <taxon>Exobasidiomycetes</taxon>
        <taxon>Exobasidiales</taxon>
        <taxon>Brachybasidiaceae</taxon>
        <taxon>Meira</taxon>
    </lineage>
</organism>
<protein>
    <submittedName>
        <fullName evidence="3">Uncharacterized protein</fullName>
    </submittedName>
</protein>
<sequence>MHTTSHRKILIFIFVLTALILQNDQNVALAQGGQQNNQNNQNNHQNGGQQADNKTSSAQPSNNTTSNNKTVASGQNGNQTNITSTAPSSTPTTFPLAPLPSSGPLAGTYQAPFPAPGQGEDGQEALGPDDNYIAAAVALLPTSAVTLQLLCTFAVVILAGATLL</sequence>
<dbReference type="InParanoid" id="A0A316V688"/>
<keyword evidence="2" id="KW-0732">Signal</keyword>
<dbReference type="AlphaFoldDB" id="A0A316V688"/>
<proteinExistence type="predicted"/>
<feature type="region of interest" description="Disordered" evidence="1">
    <location>
        <begin position="33"/>
        <end position="126"/>
    </location>
</feature>
<evidence type="ECO:0000313" key="3">
    <source>
        <dbReference type="EMBL" id="PWN33109.1"/>
    </source>
</evidence>
<feature type="compositionally biased region" description="Low complexity" evidence="1">
    <location>
        <begin position="83"/>
        <end position="107"/>
    </location>
</feature>
<feature type="compositionally biased region" description="Polar residues" evidence="1">
    <location>
        <begin position="51"/>
        <end position="82"/>
    </location>
</feature>
<dbReference type="GeneID" id="37024722"/>
<feature type="compositionally biased region" description="Low complexity" evidence="1">
    <location>
        <begin position="33"/>
        <end position="50"/>
    </location>
</feature>
<reference evidence="3 4" key="1">
    <citation type="journal article" date="2018" name="Mol. Biol. Evol.">
        <title>Broad Genomic Sampling Reveals a Smut Pathogenic Ancestry of the Fungal Clade Ustilaginomycotina.</title>
        <authorList>
            <person name="Kijpornyongpan T."/>
            <person name="Mondo S.J."/>
            <person name="Barry K."/>
            <person name="Sandor L."/>
            <person name="Lee J."/>
            <person name="Lipzen A."/>
            <person name="Pangilinan J."/>
            <person name="LaButti K."/>
            <person name="Hainaut M."/>
            <person name="Henrissat B."/>
            <person name="Grigoriev I.V."/>
            <person name="Spatafora J.W."/>
            <person name="Aime M.C."/>
        </authorList>
    </citation>
    <scope>NUCLEOTIDE SEQUENCE [LARGE SCALE GENOMIC DNA]</scope>
    <source>
        <strain evidence="3 4">MCA 3882</strain>
    </source>
</reference>
<feature type="signal peptide" evidence="2">
    <location>
        <begin position="1"/>
        <end position="30"/>
    </location>
</feature>
<dbReference type="RefSeq" id="XP_025353411.1">
    <property type="nucleotide sequence ID" value="XM_025502941.1"/>
</dbReference>
<evidence type="ECO:0000256" key="1">
    <source>
        <dbReference type="SAM" id="MobiDB-lite"/>
    </source>
</evidence>
<gene>
    <name evidence="3" type="ORF">FA14DRAFT_81559</name>
</gene>
<dbReference type="EMBL" id="KZ819605">
    <property type="protein sequence ID" value="PWN33109.1"/>
    <property type="molecule type" value="Genomic_DNA"/>
</dbReference>